<evidence type="ECO:0000313" key="2">
    <source>
        <dbReference type="EMBL" id="UUY49211.1"/>
    </source>
</evidence>
<feature type="region of interest" description="Disordered" evidence="1">
    <location>
        <begin position="109"/>
        <end position="217"/>
    </location>
</feature>
<reference evidence="2" key="1">
    <citation type="submission" date="2022-08" db="EMBL/GenBank/DDBJ databases">
        <authorList>
            <person name="Tian L."/>
        </authorList>
    </citation>
    <scope>NUCLEOTIDE SEQUENCE</scope>
    <source>
        <strain evidence="2">CM253</strain>
    </source>
</reference>
<feature type="compositionally biased region" description="Low complexity" evidence="1">
    <location>
        <begin position="7"/>
        <end position="24"/>
    </location>
</feature>
<proteinExistence type="predicted"/>
<name>A0ABY5PYM8_9ACTN</name>
<dbReference type="RefSeq" id="WP_257856330.1">
    <property type="nucleotide sequence ID" value="NZ_CP102514.1"/>
</dbReference>
<dbReference type="EMBL" id="CP102514">
    <property type="protein sequence ID" value="UUY49211.1"/>
    <property type="molecule type" value="Genomic_DNA"/>
</dbReference>
<evidence type="ECO:0000313" key="3">
    <source>
        <dbReference type="Proteomes" id="UP001057738"/>
    </source>
</evidence>
<feature type="compositionally biased region" description="Pro residues" evidence="1">
    <location>
        <begin position="180"/>
        <end position="197"/>
    </location>
</feature>
<gene>
    <name evidence="2" type="ORF">NRK68_19575</name>
</gene>
<feature type="region of interest" description="Disordered" evidence="1">
    <location>
        <begin position="1"/>
        <end position="27"/>
    </location>
</feature>
<evidence type="ECO:0000256" key="1">
    <source>
        <dbReference type="SAM" id="MobiDB-lite"/>
    </source>
</evidence>
<organism evidence="2 3">
    <name type="scientific">Streptomyces yangpuensis</name>
    <dbReference type="NCBI Taxonomy" id="1648182"/>
    <lineage>
        <taxon>Bacteria</taxon>
        <taxon>Bacillati</taxon>
        <taxon>Actinomycetota</taxon>
        <taxon>Actinomycetes</taxon>
        <taxon>Kitasatosporales</taxon>
        <taxon>Streptomycetaceae</taxon>
        <taxon>Streptomyces</taxon>
    </lineage>
</organism>
<dbReference type="Proteomes" id="UP001057738">
    <property type="component" value="Chromosome"/>
</dbReference>
<dbReference type="GeneID" id="95575695"/>
<feature type="compositionally biased region" description="Pro residues" evidence="1">
    <location>
        <begin position="122"/>
        <end position="168"/>
    </location>
</feature>
<accession>A0ABY5PYM8</accession>
<dbReference type="PRINTS" id="PR01217">
    <property type="entry name" value="PRICHEXTENSN"/>
</dbReference>
<keyword evidence="3" id="KW-1185">Reference proteome</keyword>
<protein>
    <submittedName>
        <fullName evidence="2">Helix-turn-helix domain-containing protein</fullName>
    </submittedName>
</protein>
<feature type="compositionally biased region" description="Low complexity" evidence="1">
    <location>
        <begin position="198"/>
        <end position="217"/>
    </location>
</feature>
<sequence>MASEHPSATSRASSRGSAGTARSGVIHVNSPHTSHFTVVGNHLLQHAELSATAIGIAVHIQSLPEGAPVGVKALVARFPEGEVRIASALRELERHGYLERRRDRLSTGRVVTRTFSYNRPTALPPLPPPPPPPMPDDPPPPPPLPPDDPPPPPDEPSPLPPPPDPPAQLPTLEREAVQPPVQPPAQPQPLAPVPGTPAEPDTPAVPDTPVAAAASAPAQRLHPGAVELLVGLRRLDPRLLLAERDVRRLAPQVSTWLERGIHPDDVQWALTTGLPEQMRRPASVLAYRLTALLPPQLPPAPPTPAVPKPARPDPLQNCDGCDRAFRAPAPGRCSGCPPAVAAA</sequence>